<evidence type="ECO:0000313" key="2">
    <source>
        <dbReference type="Proteomes" id="UP000606786"/>
    </source>
</evidence>
<dbReference type="AlphaFoldDB" id="A0A811U5R1"/>
<feature type="non-terminal residue" evidence="1">
    <location>
        <position position="1"/>
    </location>
</feature>
<comment type="caution">
    <text evidence="1">The sequence shown here is derived from an EMBL/GenBank/DDBJ whole genome shotgun (WGS) entry which is preliminary data.</text>
</comment>
<sequence>CPFITEMLSSSSTRSPSYTRLEGGLTWEQQRDNWFRQGIPFRCYIDFLKSVTKSLAASAC</sequence>
<proteinExistence type="predicted"/>
<protein>
    <submittedName>
        <fullName evidence="1">(Mediterranean fruit fly) hypothetical protein</fullName>
    </submittedName>
</protein>
<organism evidence="1 2">
    <name type="scientific">Ceratitis capitata</name>
    <name type="common">Mediterranean fruit fly</name>
    <name type="synonym">Tephritis capitata</name>
    <dbReference type="NCBI Taxonomy" id="7213"/>
    <lineage>
        <taxon>Eukaryota</taxon>
        <taxon>Metazoa</taxon>
        <taxon>Ecdysozoa</taxon>
        <taxon>Arthropoda</taxon>
        <taxon>Hexapoda</taxon>
        <taxon>Insecta</taxon>
        <taxon>Pterygota</taxon>
        <taxon>Neoptera</taxon>
        <taxon>Endopterygota</taxon>
        <taxon>Diptera</taxon>
        <taxon>Brachycera</taxon>
        <taxon>Muscomorpha</taxon>
        <taxon>Tephritoidea</taxon>
        <taxon>Tephritidae</taxon>
        <taxon>Ceratitis</taxon>
        <taxon>Ceratitis</taxon>
    </lineage>
</organism>
<keyword evidence="2" id="KW-1185">Reference proteome</keyword>
<dbReference type="Proteomes" id="UP000606786">
    <property type="component" value="Unassembled WGS sequence"/>
</dbReference>
<gene>
    <name evidence="1" type="ORF">CCAP1982_LOCUS2154</name>
</gene>
<reference evidence="1" key="1">
    <citation type="submission" date="2020-11" db="EMBL/GenBank/DDBJ databases">
        <authorList>
            <person name="Whitehead M."/>
        </authorList>
    </citation>
    <scope>NUCLEOTIDE SEQUENCE</scope>
    <source>
        <strain evidence="1">EGII</strain>
    </source>
</reference>
<evidence type="ECO:0000313" key="1">
    <source>
        <dbReference type="EMBL" id="CAD6993337.1"/>
    </source>
</evidence>
<name>A0A811U5R1_CERCA</name>
<dbReference type="EMBL" id="CAJHJT010000001">
    <property type="protein sequence ID" value="CAD6993337.1"/>
    <property type="molecule type" value="Genomic_DNA"/>
</dbReference>
<accession>A0A811U5R1</accession>